<name>A0A8D9BBV6_9HEMI</name>
<evidence type="ECO:0000313" key="1">
    <source>
        <dbReference type="EMBL" id="CAG6778596.1"/>
    </source>
</evidence>
<sequence length="131" mass="15047">MTVKLSTYSIGKTQSCFLTRSHEFVSRPGRTFFSKRKVLTQNGRLSPFFLLVAFRDRNTYLSSLVASSQQLKHVEYSDSFLIAQVKQRPTIAHVVYLDRYLPMYCDAGFSRPHTDQAGLDQYVGSLLVWPM</sequence>
<dbReference type="AlphaFoldDB" id="A0A8D9BBV6"/>
<dbReference type="EMBL" id="HBUF01610496">
    <property type="protein sequence ID" value="CAG6778596.1"/>
    <property type="molecule type" value="Transcribed_RNA"/>
</dbReference>
<reference evidence="1" key="1">
    <citation type="submission" date="2021-05" db="EMBL/GenBank/DDBJ databases">
        <authorList>
            <person name="Alioto T."/>
            <person name="Alioto T."/>
            <person name="Gomez Garrido J."/>
        </authorList>
    </citation>
    <scope>NUCLEOTIDE SEQUENCE</scope>
</reference>
<organism evidence="1">
    <name type="scientific">Cacopsylla melanoneura</name>
    <dbReference type="NCBI Taxonomy" id="428564"/>
    <lineage>
        <taxon>Eukaryota</taxon>
        <taxon>Metazoa</taxon>
        <taxon>Ecdysozoa</taxon>
        <taxon>Arthropoda</taxon>
        <taxon>Hexapoda</taxon>
        <taxon>Insecta</taxon>
        <taxon>Pterygota</taxon>
        <taxon>Neoptera</taxon>
        <taxon>Paraneoptera</taxon>
        <taxon>Hemiptera</taxon>
        <taxon>Sternorrhyncha</taxon>
        <taxon>Psylloidea</taxon>
        <taxon>Psyllidae</taxon>
        <taxon>Psyllinae</taxon>
        <taxon>Cacopsylla</taxon>
    </lineage>
</organism>
<proteinExistence type="predicted"/>
<protein>
    <submittedName>
        <fullName evidence="1">Uncharacterized protein</fullName>
    </submittedName>
</protein>
<accession>A0A8D9BBV6</accession>